<comment type="caution">
    <text evidence="1">The sequence shown here is derived from an EMBL/GenBank/DDBJ whole genome shotgun (WGS) entry which is preliminary data.</text>
</comment>
<accession>A0ABU1FLE1</accession>
<protein>
    <submittedName>
        <fullName evidence="1">Uncharacterized protein</fullName>
    </submittedName>
</protein>
<dbReference type="EMBL" id="JAVKGS010000003">
    <property type="protein sequence ID" value="MDR5692574.1"/>
    <property type="molecule type" value="Genomic_DNA"/>
</dbReference>
<proteinExistence type="predicted"/>
<evidence type="ECO:0000313" key="2">
    <source>
        <dbReference type="Proteomes" id="UP001260072"/>
    </source>
</evidence>
<dbReference type="Proteomes" id="UP001260072">
    <property type="component" value="Unassembled WGS sequence"/>
</dbReference>
<gene>
    <name evidence="1" type="ORF">RH861_10930</name>
</gene>
<sequence length="196" mass="20884">MTGGADRRVIRLDYQAKWFLPVPTAFPSDGADDAGAWVDGLLAEHEVMEPWRDPSRRAGLRELLLAQHADLAGHGGIALWYCPFGLPASGVVEIAVEDRKDRPADPHAELAGLRGDLPVRPVDVRAQGLGPGVGYARVFEAGEPTTDAAAPRIAELGYVFTPDACAVAVRARSADPSVVGALSEQLWRLVDSVVLS</sequence>
<evidence type="ECO:0000313" key="1">
    <source>
        <dbReference type="EMBL" id="MDR5692574.1"/>
    </source>
</evidence>
<name>A0ABU1FLE1_9MICO</name>
<reference evidence="2" key="1">
    <citation type="submission" date="2023-07" db="EMBL/GenBank/DDBJ databases">
        <title>Description of three actinobacteria isolated from air of manufacturing shop in a pharmaceutical factory.</title>
        <authorList>
            <person name="Zhang D.-F."/>
        </authorList>
    </citation>
    <scope>NUCLEOTIDE SEQUENCE [LARGE SCALE GENOMIC DNA]</scope>
    <source>
        <strain evidence="2">CCTCC AB 2011122</strain>
    </source>
</reference>
<organism evidence="1 2">
    <name type="scientific">Agromyces indicus</name>
    <dbReference type="NCBI Taxonomy" id="758919"/>
    <lineage>
        <taxon>Bacteria</taxon>
        <taxon>Bacillati</taxon>
        <taxon>Actinomycetota</taxon>
        <taxon>Actinomycetes</taxon>
        <taxon>Micrococcales</taxon>
        <taxon>Microbacteriaceae</taxon>
        <taxon>Agromyces</taxon>
    </lineage>
</organism>
<keyword evidence="2" id="KW-1185">Reference proteome</keyword>